<dbReference type="Pfam" id="PF08843">
    <property type="entry name" value="AbiEii"/>
    <property type="match status" value="1"/>
</dbReference>
<dbReference type="Proteomes" id="UP000007054">
    <property type="component" value="Chromosome"/>
</dbReference>
<dbReference type="STRING" id="213810.RUM_20130"/>
<dbReference type="GeneID" id="83156681"/>
<dbReference type="AlphaFoldDB" id="D4LEJ9"/>
<evidence type="ECO:0008006" key="3">
    <source>
        <dbReference type="Google" id="ProtNLM"/>
    </source>
</evidence>
<keyword evidence="2" id="KW-1185">Reference proteome</keyword>
<dbReference type="HOGENOM" id="CLU_066201_1_0_9"/>
<proteinExistence type="predicted"/>
<dbReference type="RefSeq" id="WP_015558950.1">
    <property type="nucleotide sequence ID" value="NC_021039.1"/>
</dbReference>
<dbReference type="InterPro" id="IPR014942">
    <property type="entry name" value="AbiEii"/>
</dbReference>
<gene>
    <name evidence="1" type="ordered locus">RUM_20130</name>
</gene>
<dbReference type="OrthoDB" id="9780929at2"/>
<reference evidence="1" key="2">
    <citation type="submission" date="2010-03" db="EMBL/GenBank/DDBJ databases">
        <authorList>
            <person name="Pajon A."/>
        </authorList>
    </citation>
    <scope>NUCLEOTIDE SEQUENCE</scope>
    <source>
        <strain evidence="1">Type strain: 18P13</strain>
    </source>
</reference>
<name>D4LEJ9_RUMC1</name>
<dbReference type="Gene3D" id="3.10.450.620">
    <property type="entry name" value="JHP933, nucleotidyltransferase-like core domain"/>
    <property type="match status" value="1"/>
</dbReference>
<protein>
    <recommendedName>
        <fullName evidence="3">Nucleotidyl transferase AbiEii/AbiGii toxin family protein</fullName>
    </recommendedName>
</protein>
<dbReference type="EMBL" id="FP929052">
    <property type="protein sequence ID" value="CBL18044.1"/>
    <property type="molecule type" value="Genomic_DNA"/>
</dbReference>
<dbReference type="PATRIC" id="fig|213810.4.peg.1909"/>
<sequence>MLHNEKDAFEQLVLRTSDYLGVKAEIVEKDYFVTIFLKRIAAVMPDIVFKGGTSLSKCYHIIKRFSEDIDLNVQSEKKPSESKRKQLKANITKIISDLDFGLTNADSIKSRRDYNRYIIDYPSSLSAAYLKEQLIVETAIYQRAYPTKIMTADSLIYQYLHENGYDAFIKQYDLEPFTLNVQTAERTMLDKMYALADYYLLNTTTEHSRHIYDIYKLYEIVTIDDTLKELALSVAEERRPHKMCLSVQEGANVTDILREIIDKKIYKEDYDTITAPLLFETVPYDTAITALESILHNGIFEKL</sequence>
<reference evidence="1" key="1">
    <citation type="submission" date="2010-03" db="EMBL/GenBank/DDBJ databases">
        <title>The genome sequence of Ruminococcus sp. 18P13.</title>
        <authorList>
            <consortium name="metaHIT consortium -- http://www.metahit.eu/"/>
            <person name="Pajon A."/>
            <person name="Turner K."/>
            <person name="Parkhill J."/>
            <person name="Bernalier A."/>
        </authorList>
    </citation>
    <scope>NUCLEOTIDE SEQUENCE [LARGE SCALE GENOMIC DNA]</scope>
    <source>
        <strain evidence="1">Type strain: 18P13</strain>
    </source>
</reference>
<accession>D4LEJ9</accession>
<organism evidence="1 2">
    <name type="scientific">Ruminococcus champanellensis (strain DSM 18848 / JCM 17042 / KCTC 15320 / 18P13)</name>
    <dbReference type="NCBI Taxonomy" id="213810"/>
    <lineage>
        <taxon>Bacteria</taxon>
        <taxon>Bacillati</taxon>
        <taxon>Bacillota</taxon>
        <taxon>Clostridia</taxon>
        <taxon>Eubacteriales</taxon>
        <taxon>Oscillospiraceae</taxon>
        <taxon>Ruminococcus</taxon>
    </lineage>
</organism>
<dbReference type="KEGG" id="rch:RUM_20130"/>
<evidence type="ECO:0000313" key="2">
    <source>
        <dbReference type="Proteomes" id="UP000007054"/>
    </source>
</evidence>
<dbReference type="BioCyc" id="RCHA213810:RUM_RS09770-MONOMER"/>
<evidence type="ECO:0000313" key="1">
    <source>
        <dbReference type="EMBL" id="CBL18044.1"/>
    </source>
</evidence>